<organism evidence="7 8">
    <name type="scientific">Dickeya aquatica</name>
    <dbReference type="NCBI Taxonomy" id="1401087"/>
    <lineage>
        <taxon>Bacteria</taxon>
        <taxon>Pseudomonadati</taxon>
        <taxon>Pseudomonadota</taxon>
        <taxon>Gammaproteobacteria</taxon>
        <taxon>Enterobacterales</taxon>
        <taxon>Pectobacteriaceae</taxon>
        <taxon>Dickeya</taxon>
    </lineage>
</organism>
<evidence type="ECO:0000259" key="6">
    <source>
        <dbReference type="Pfam" id="PF25917"/>
    </source>
</evidence>
<feature type="region of interest" description="Disordered" evidence="5">
    <location>
        <begin position="428"/>
        <end position="475"/>
    </location>
</feature>
<dbReference type="KEGG" id="daq:DAQ1742_00198"/>
<feature type="coiled-coil region" evidence="4">
    <location>
        <begin position="105"/>
        <end position="132"/>
    </location>
</feature>
<dbReference type="Gene3D" id="2.40.30.170">
    <property type="match status" value="1"/>
</dbReference>
<gene>
    <name evidence="7" type="ORF">DAQ1742_00198</name>
</gene>
<reference evidence="7 8" key="1">
    <citation type="submission" date="2016-09" db="EMBL/GenBank/DDBJ databases">
        <authorList>
            <person name="Reverchon S."/>
            <person name="Nasser W."/>
            <person name="Leonard S."/>
            <person name="Brochier C."/>
            <person name="Duprey A."/>
        </authorList>
    </citation>
    <scope>NUCLEOTIDE SEQUENCE [LARGE SCALE GENOMIC DNA]</scope>
    <source>
        <strain evidence="7 8">174/2</strain>
    </source>
</reference>
<dbReference type="Gene3D" id="1.10.287.470">
    <property type="entry name" value="Helix hairpin bin"/>
    <property type="match status" value="1"/>
</dbReference>
<dbReference type="GO" id="GO:0030313">
    <property type="term" value="C:cell envelope"/>
    <property type="evidence" value="ECO:0007669"/>
    <property type="project" value="UniProtKB-SubCell"/>
</dbReference>
<dbReference type="Proteomes" id="UP000294820">
    <property type="component" value="Chromosome 1"/>
</dbReference>
<dbReference type="EMBL" id="LT615367">
    <property type="protein sequence ID" value="SLM61323.1"/>
    <property type="molecule type" value="Genomic_DNA"/>
</dbReference>
<keyword evidence="8" id="KW-1185">Reference proteome</keyword>
<dbReference type="RefSeq" id="WP_067486520.1">
    <property type="nucleotide sequence ID" value="NZ_LT615367.1"/>
</dbReference>
<evidence type="ECO:0000256" key="4">
    <source>
        <dbReference type="SAM" id="Coils"/>
    </source>
</evidence>
<evidence type="ECO:0000256" key="2">
    <source>
        <dbReference type="ARBA" id="ARBA00009477"/>
    </source>
</evidence>
<dbReference type="AlphaFoldDB" id="A0A375A5N4"/>
<dbReference type="SUPFAM" id="SSF111369">
    <property type="entry name" value="HlyD-like secretion proteins"/>
    <property type="match status" value="1"/>
</dbReference>
<proteinExistence type="inferred from homology"/>
<protein>
    <recommendedName>
        <fullName evidence="6">Multidrug resistance protein MdtA-like barrel-sandwich hybrid domain-containing protein</fullName>
    </recommendedName>
</protein>
<name>A0A375A5N4_9GAMM</name>
<evidence type="ECO:0000256" key="1">
    <source>
        <dbReference type="ARBA" id="ARBA00004196"/>
    </source>
</evidence>
<comment type="similarity">
    <text evidence="2">Belongs to the membrane fusion protein (MFP) (TC 8.A.1) family.</text>
</comment>
<dbReference type="InterPro" id="IPR050465">
    <property type="entry name" value="UPF0194_transport"/>
</dbReference>
<comment type="subcellular location">
    <subcellularLocation>
        <location evidence="1">Cell envelope</location>
    </subcellularLocation>
</comment>
<feature type="domain" description="Multidrug resistance protein MdtA-like barrel-sandwich hybrid" evidence="6">
    <location>
        <begin position="73"/>
        <end position="249"/>
    </location>
</feature>
<feature type="coiled-coil region" evidence="4">
    <location>
        <begin position="176"/>
        <end position="229"/>
    </location>
</feature>
<dbReference type="PANTHER" id="PTHR32347">
    <property type="entry name" value="EFFLUX SYSTEM COMPONENT YKNX-RELATED"/>
    <property type="match status" value="1"/>
</dbReference>
<dbReference type="Pfam" id="PF25917">
    <property type="entry name" value="BSH_RND"/>
    <property type="match status" value="1"/>
</dbReference>
<evidence type="ECO:0000313" key="7">
    <source>
        <dbReference type="EMBL" id="SLM61323.1"/>
    </source>
</evidence>
<evidence type="ECO:0000256" key="5">
    <source>
        <dbReference type="SAM" id="MobiDB-lite"/>
    </source>
</evidence>
<dbReference type="Gene3D" id="2.40.50.100">
    <property type="match status" value="1"/>
</dbReference>
<keyword evidence="3 4" id="KW-0175">Coiled coil</keyword>
<evidence type="ECO:0000313" key="8">
    <source>
        <dbReference type="Proteomes" id="UP000294820"/>
    </source>
</evidence>
<dbReference type="InterPro" id="IPR058625">
    <property type="entry name" value="MdtA-like_BSH"/>
</dbReference>
<evidence type="ECO:0000256" key="3">
    <source>
        <dbReference type="ARBA" id="ARBA00023054"/>
    </source>
</evidence>
<sequence length="475" mass="50633">MTDFFTSLYRRIGKRGAVAALVLLLVIAGFVARAMISPGAQTSPQAGRWVEVVAQPLETQLGLVGQIQAATRITLTAPFEGVVREVRVQEGQRVEHGQTLLTIDTAQLAIQMRQAEAEMLKVQREVQQLRQWESSAEVARARRALTHARQALSQTHASLRETQALFARGIVARMEVDALVQQVNTQTQDVSSAQEELTAVLARGQGEARKIAEMELLNAQARYQALEAMHARREVTAPVAGVIVRSVVPQTGKAMMVQAGLSVTQGTPLLTVIGQDRFEVLTRVEETDLHLLQEGMAVQISGDGFAGHMLDGHIATIALQTGAMQTGAAEGQGSGAYYDVVVAIDSPLAGLNPPVRLGMSARLAVILYRNARGIALAPEAIQRDEQGQSYVQYRATPAAPVVTVPVTAGQPVLQGVEVQGLERVAGLVTPDGAPASQHSAQGSPGDEAPRHAADNNPALNNAGPPSLGYVWVPSR</sequence>
<accession>A0A375A5N4</accession>